<evidence type="ECO:0000313" key="3">
    <source>
        <dbReference type="Proteomes" id="UP000288805"/>
    </source>
</evidence>
<accession>A0A438DGI2</accession>
<dbReference type="AlphaFoldDB" id="A0A438DGI2"/>
<dbReference type="PANTHER" id="PTHR34427">
    <property type="entry name" value="DUF4283 DOMAIN PROTEIN"/>
    <property type="match status" value="1"/>
</dbReference>
<comment type="caution">
    <text evidence="2">The sequence shown here is derived from an EMBL/GenBank/DDBJ whole genome shotgun (WGS) entry which is preliminary data.</text>
</comment>
<organism evidence="2 3">
    <name type="scientific">Vitis vinifera</name>
    <name type="common">Grape</name>
    <dbReference type="NCBI Taxonomy" id="29760"/>
    <lineage>
        <taxon>Eukaryota</taxon>
        <taxon>Viridiplantae</taxon>
        <taxon>Streptophyta</taxon>
        <taxon>Embryophyta</taxon>
        <taxon>Tracheophyta</taxon>
        <taxon>Spermatophyta</taxon>
        <taxon>Magnoliopsida</taxon>
        <taxon>eudicotyledons</taxon>
        <taxon>Gunneridae</taxon>
        <taxon>Pentapetalae</taxon>
        <taxon>rosids</taxon>
        <taxon>Vitales</taxon>
        <taxon>Vitaceae</taxon>
        <taxon>Viteae</taxon>
        <taxon>Vitis</taxon>
    </lineage>
</organism>
<protein>
    <recommendedName>
        <fullName evidence="1">DUF4283 domain-containing protein</fullName>
    </recommendedName>
</protein>
<feature type="domain" description="DUF4283" evidence="1">
    <location>
        <begin position="248"/>
        <end position="314"/>
    </location>
</feature>
<proteinExistence type="predicted"/>
<gene>
    <name evidence="2" type="ORF">CK203_109530</name>
</gene>
<dbReference type="SUPFAM" id="SSF56219">
    <property type="entry name" value="DNase I-like"/>
    <property type="match status" value="1"/>
</dbReference>
<reference evidence="2 3" key="1">
    <citation type="journal article" date="2018" name="PLoS Genet.">
        <title>Population sequencing reveals clonal diversity and ancestral inbreeding in the grapevine cultivar Chardonnay.</title>
        <authorList>
            <person name="Roach M.J."/>
            <person name="Johnson D.L."/>
            <person name="Bohlmann J."/>
            <person name="van Vuuren H.J."/>
            <person name="Jones S.J."/>
            <person name="Pretorius I.S."/>
            <person name="Schmidt S.A."/>
            <person name="Borneman A.R."/>
        </authorList>
    </citation>
    <scope>NUCLEOTIDE SEQUENCE [LARGE SCALE GENOMIC DNA]</scope>
    <source>
        <strain evidence="3">cv. Chardonnay</strain>
        <tissue evidence="2">Leaf</tissue>
    </source>
</reference>
<dbReference type="InterPro" id="IPR025558">
    <property type="entry name" value="DUF4283"/>
</dbReference>
<dbReference type="EMBL" id="QGNW01001639">
    <property type="protein sequence ID" value="RVW34506.1"/>
    <property type="molecule type" value="Genomic_DNA"/>
</dbReference>
<evidence type="ECO:0000313" key="2">
    <source>
        <dbReference type="EMBL" id="RVW34506.1"/>
    </source>
</evidence>
<dbReference type="Proteomes" id="UP000288805">
    <property type="component" value="Unassembled WGS sequence"/>
</dbReference>
<evidence type="ECO:0000259" key="1">
    <source>
        <dbReference type="Pfam" id="PF14111"/>
    </source>
</evidence>
<dbReference type="Gene3D" id="3.60.10.10">
    <property type="entry name" value="Endonuclease/exonuclease/phosphatase"/>
    <property type="match status" value="1"/>
</dbReference>
<dbReference type="InterPro" id="IPR036691">
    <property type="entry name" value="Endo/exonu/phosph_ase_sf"/>
</dbReference>
<dbReference type="PANTHER" id="PTHR34427:SF5">
    <property type="entry name" value="DUF4283 DOMAIN-CONTAINING PROTEIN"/>
    <property type="match status" value="1"/>
</dbReference>
<dbReference type="Pfam" id="PF14111">
    <property type="entry name" value="DUF4283"/>
    <property type="match status" value="1"/>
</dbReference>
<sequence length="692" mass="77641">MVGDLLHVLRGHRPSLEEDSVFWKGGRNGQFRVKEAYSLLYTPMTPLFQQVIFGWIEFQPQLRSLLGRLQGDVLAGSWKRFRKGGFGVESKSFEVEVEEKKGKLQATIVERKKGISSWIRLGPASLGLFFDCLVLCIKDMRTGKWVRKWKENGRAYSLVRDQNKGGCFLRLDVVDLENKRFSIFIPKRRGAKGGWVSMVETLQRLGFANGGETSQKEEELRLKPSMVKTFAEVVKMPRAKKEHAARGDDLRSWGTHLAKIWSLKGNLGLTKLERGKVLLEFERLIEAEKALKLGSILVRWIFLRLEKWRPETRCLMEGEKKSEAWVQIVGLPVSLWDRDILRRIGEECGGFLTVDSQTEKLEELQWARILVKRNGEELPNVVEVWVEELCYSITLCFDGSSGGPQESGGPPLLGLAKIPWSSKKSGSIGLAPFSDISFENGSSLLGLSSRKNSGWAKTLESLVVPGLDSQGPSMPLVEDRAQLGEARPSMVTGQSLVRGPDVGISPFWVKDGLRRPSEEEIQFKGRAKTDCALLEEAVSRTPLGEYYDLSRASLDLTQGVSPSRLCNVTGSTEQETITHWELMEVNIDSIEESREELCLVRGEEAEGYFARKRVPDYGSPMKFRLLSWNVCGANDSSKRKVINAMIRSQKVDLFCIQEKKIQSMLEGMVRSLGSGRFLDWGAMGAHGVAGGF</sequence>
<name>A0A438DGI2_VITVI</name>